<dbReference type="EMBL" id="CATQJA010002659">
    <property type="protein sequence ID" value="CAJ0580534.1"/>
    <property type="molecule type" value="Genomic_DNA"/>
</dbReference>
<comment type="caution">
    <text evidence="7">The sequence shown here is derived from an EMBL/GenBank/DDBJ whole genome shotgun (WGS) entry which is preliminary data.</text>
</comment>
<dbReference type="AlphaFoldDB" id="A0AA36G5W1"/>
<evidence type="ECO:0000256" key="6">
    <source>
        <dbReference type="SAM" id="Phobius"/>
    </source>
</evidence>
<protein>
    <submittedName>
        <fullName evidence="7">Uncharacterized protein</fullName>
    </submittedName>
</protein>
<name>A0AA36G5W1_9BILA</name>
<evidence type="ECO:0000256" key="3">
    <source>
        <dbReference type="ARBA" id="ARBA00022692"/>
    </source>
</evidence>
<keyword evidence="8" id="KW-1185">Reference proteome</keyword>
<feature type="transmembrane region" description="Helical" evidence="6">
    <location>
        <begin position="28"/>
        <end position="51"/>
    </location>
</feature>
<proteinExistence type="inferred from homology"/>
<feature type="non-terminal residue" evidence="7">
    <location>
        <position position="1"/>
    </location>
</feature>
<keyword evidence="4 6" id="KW-1133">Transmembrane helix</keyword>
<evidence type="ECO:0000256" key="1">
    <source>
        <dbReference type="ARBA" id="ARBA00004141"/>
    </source>
</evidence>
<dbReference type="GO" id="GO:0016020">
    <property type="term" value="C:membrane"/>
    <property type="evidence" value="ECO:0007669"/>
    <property type="project" value="UniProtKB-SubCell"/>
</dbReference>
<accession>A0AA36G5W1</accession>
<dbReference type="Pfam" id="PF03125">
    <property type="entry name" value="Sre"/>
    <property type="match status" value="1"/>
</dbReference>
<keyword evidence="3 6" id="KW-0812">Transmembrane</keyword>
<evidence type="ECO:0000256" key="4">
    <source>
        <dbReference type="ARBA" id="ARBA00022989"/>
    </source>
</evidence>
<keyword evidence="5 6" id="KW-0472">Membrane</keyword>
<gene>
    <name evidence="7" type="ORF">MSPICULIGERA_LOCUS18732</name>
</gene>
<comment type="similarity">
    <text evidence="2">Belongs to the nematode receptor-like protein sre family.</text>
</comment>
<sequence length="100" mass="11506">MSNGKGSAKGYQLSMRYQIEENLRSLKLLRYFVAWSVVVNIVLMGWVGWSLLAFNENELDSQVMMACLELLNACAIFAFTPISLLTVADWRYQFLMLLCR</sequence>
<reference evidence="7" key="1">
    <citation type="submission" date="2023-06" db="EMBL/GenBank/DDBJ databases">
        <authorList>
            <person name="Delattre M."/>
        </authorList>
    </citation>
    <scope>NUCLEOTIDE SEQUENCE</scope>
    <source>
        <strain evidence="7">AF72</strain>
    </source>
</reference>
<evidence type="ECO:0000256" key="5">
    <source>
        <dbReference type="ARBA" id="ARBA00023136"/>
    </source>
</evidence>
<evidence type="ECO:0000256" key="2">
    <source>
        <dbReference type="ARBA" id="ARBA00006803"/>
    </source>
</evidence>
<feature type="transmembrane region" description="Helical" evidence="6">
    <location>
        <begin position="63"/>
        <end position="88"/>
    </location>
</feature>
<evidence type="ECO:0000313" key="7">
    <source>
        <dbReference type="EMBL" id="CAJ0580534.1"/>
    </source>
</evidence>
<comment type="subcellular location">
    <subcellularLocation>
        <location evidence="1">Membrane</location>
        <topology evidence="1">Multi-pass membrane protein</topology>
    </subcellularLocation>
</comment>
<organism evidence="7 8">
    <name type="scientific">Mesorhabditis spiculigera</name>
    <dbReference type="NCBI Taxonomy" id="96644"/>
    <lineage>
        <taxon>Eukaryota</taxon>
        <taxon>Metazoa</taxon>
        <taxon>Ecdysozoa</taxon>
        <taxon>Nematoda</taxon>
        <taxon>Chromadorea</taxon>
        <taxon>Rhabditida</taxon>
        <taxon>Rhabditina</taxon>
        <taxon>Rhabditomorpha</taxon>
        <taxon>Rhabditoidea</taxon>
        <taxon>Rhabditidae</taxon>
        <taxon>Mesorhabditinae</taxon>
        <taxon>Mesorhabditis</taxon>
    </lineage>
</organism>
<dbReference type="GO" id="GO:0007606">
    <property type="term" value="P:sensory perception of chemical stimulus"/>
    <property type="evidence" value="ECO:0007669"/>
    <property type="project" value="InterPro"/>
</dbReference>
<evidence type="ECO:0000313" key="8">
    <source>
        <dbReference type="Proteomes" id="UP001177023"/>
    </source>
</evidence>
<dbReference type="InterPro" id="IPR004151">
    <property type="entry name" value="7TM_GPCR_serpentine_rcpt_Sre"/>
</dbReference>
<dbReference type="Proteomes" id="UP001177023">
    <property type="component" value="Unassembled WGS sequence"/>
</dbReference>